<comment type="caution">
    <text evidence="9">The sequence shown here is derived from an EMBL/GenBank/DDBJ whole genome shotgun (WGS) entry which is preliminary data.</text>
</comment>
<evidence type="ECO:0000259" key="8">
    <source>
        <dbReference type="PROSITE" id="PS51462"/>
    </source>
</evidence>
<evidence type="ECO:0000256" key="3">
    <source>
        <dbReference type="ARBA" id="ARBA00007275"/>
    </source>
</evidence>
<comment type="catalytic activity">
    <reaction evidence="1">
        <text>GDP-alpha-D-mannose + H2O = alpha-D-mannose 1-phosphate + GMP + 2 H(+)</text>
        <dbReference type="Rhea" id="RHEA:27978"/>
        <dbReference type="ChEBI" id="CHEBI:15377"/>
        <dbReference type="ChEBI" id="CHEBI:15378"/>
        <dbReference type="ChEBI" id="CHEBI:57527"/>
        <dbReference type="ChEBI" id="CHEBI:58115"/>
        <dbReference type="ChEBI" id="CHEBI:58409"/>
    </reaction>
</comment>
<dbReference type="InterPro" id="IPR015797">
    <property type="entry name" value="NUDIX_hydrolase-like_dom_sf"/>
</dbReference>
<dbReference type="CDD" id="cd24161">
    <property type="entry name" value="NUDIX_ADPRase_Ndx2"/>
    <property type="match status" value="1"/>
</dbReference>
<evidence type="ECO:0000313" key="10">
    <source>
        <dbReference type="Proteomes" id="UP000175691"/>
    </source>
</evidence>
<dbReference type="SUPFAM" id="SSF55811">
    <property type="entry name" value="Nudix"/>
    <property type="match status" value="1"/>
</dbReference>
<dbReference type="GO" id="GO:0016787">
    <property type="term" value="F:hydrolase activity"/>
    <property type="evidence" value="ECO:0007669"/>
    <property type="project" value="UniProtKB-KW"/>
</dbReference>
<dbReference type="PROSITE" id="PS51462">
    <property type="entry name" value="NUDIX"/>
    <property type="match status" value="1"/>
</dbReference>
<reference evidence="9 10" key="1">
    <citation type="submission" date="2016-08" db="EMBL/GenBank/DDBJ databases">
        <authorList>
            <person name="Seilhamer J.J."/>
        </authorList>
    </citation>
    <scope>NUCLEOTIDE SEQUENCE [LARGE SCALE GENOMIC DNA]</scope>
    <source>
        <strain evidence="9 10">KCTC 42603</strain>
    </source>
</reference>
<comment type="cofactor">
    <cofactor evidence="2">
        <name>Mg(2+)</name>
        <dbReference type="ChEBI" id="CHEBI:18420"/>
    </cofactor>
</comment>
<dbReference type="GO" id="GO:0019693">
    <property type="term" value="P:ribose phosphate metabolic process"/>
    <property type="evidence" value="ECO:0007669"/>
    <property type="project" value="TreeGrafter"/>
</dbReference>
<keyword evidence="10" id="KW-1185">Reference proteome</keyword>
<comment type="similarity">
    <text evidence="3">Belongs to the Nudix hydrolase family. NudK subfamily.</text>
</comment>
<dbReference type="EMBL" id="MDHN01000015">
    <property type="protein sequence ID" value="OFC71264.1"/>
    <property type="molecule type" value="Genomic_DNA"/>
</dbReference>
<evidence type="ECO:0000256" key="4">
    <source>
        <dbReference type="ARBA" id="ARBA00016377"/>
    </source>
</evidence>
<dbReference type="PANTHER" id="PTHR11839:SF18">
    <property type="entry name" value="NUDIX HYDROLASE DOMAIN-CONTAINING PROTEIN"/>
    <property type="match status" value="1"/>
</dbReference>
<dbReference type="GO" id="GO:0005829">
    <property type="term" value="C:cytosol"/>
    <property type="evidence" value="ECO:0007669"/>
    <property type="project" value="TreeGrafter"/>
</dbReference>
<keyword evidence="5" id="KW-0378">Hydrolase</keyword>
<organism evidence="9 10">
    <name type="scientific">Alteromonas confluentis</name>
    <dbReference type="NCBI Taxonomy" id="1656094"/>
    <lineage>
        <taxon>Bacteria</taxon>
        <taxon>Pseudomonadati</taxon>
        <taxon>Pseudomonadota</taxon>
        <taxon>Gammaproteobacteria</taxon>
        <taxon>Alteromonadales</taxon>
        <taxon>Alteromonadaceae</taxon>
        <taxon>Alteromonas/Salinimonas group</taxon>
        <taxon>Alteromonas</taxon>
    </lineage>
</organism>
<dbReference type="Pfam" id="PF00293">
    <property type="entry name" value="NUDIX"/>
    <property type="match status" value="1"/>
</dbReference>
<name>A0A1E7ZCT6_9ALTE</name>
<dbReference type="Proteomes" id="UP000175691">
    <property type="component" value="Unassembled WGS sequence"/>
</dbReference>
<sequence length="180" mass="20678">MSSEIKTLSSKVVYENKWMRVREDAIERPSGQQGIYSVMEKPDFTVVIPIQDDYVYMVEQYRYPVEKRQLEFPQGTWEENGQADPAELAAGELQEETGLLAKRWTHVGYQYLAYGFCNQGYHIWIATDFTMTEQNLDAEEEGLTCHKIRLSELDEKIKNGEILDATTCNALGLARLKGLI</sequence>
<dbReference type="Gene3D" id="3.90.79.10">
    <property type="entry name" value="Nucleoside Triphosphate Pyrophosphohydrolase"/>
    <property type="match status" value="1"/>
</dbReference>
<feature type="domain" description="Nudix hydrolase" evidence="8">
    <location>
        <begin position="39"/>
        <end position="170"/>
    </location>
</feature>
<gene>
    <name evidence="9" type="ORF">BFC18_08890</name>
</gene>
<dbReference type="PANTHER" id="PTHR11839">
    <property type="entry name" value="UDP/ADP-SUGAR PYROPHOSPHATASE"/>
    <property type="match status" value="1"/>
</dbReference>
<evidence type="ECO:0000256" key="2">
    <source>
        <dbReference type="ARBA" id="ARBA00001946"/>
    </source>
</evidence>
<protein>
    <recommendedName>
        <fullName evidence="4">GDP-mannose pyrophosphatase</fullName>
    </recommendedName>
    <alternativeName>
        <fullName evidence="6">GDP-mannose hydrolase</fullName>
    </alternativeName>
    <alternativeName>
        <fullName evidence="7">GDPMK</fullName>
    </alternativeName>
</protein>
<dbReference type="InterPro" id="IPR000086">
    <property type="entry name" value="NUDIX_hydrolase_dom"/>
</dbReference>
<evidence type="ECO:0000256" key="1">
    <source>
        <dbReference type="ARBA" id="ARBA00000847"/>
    </source>
</evidence>
<evidence type="ECO:0000256" key="6">
    <source>
        <dbReference type="ARBA" id="ARBA00032162"/>
    </source>
</evidence>
<proteinExistence type="inferred from homology"/>
<dbReference type="STRING" id="1656094.BFC18_08890"/>
<dbReference type="RefSeq" id="WP_070124896.1">
    <property type="nucleotide sequence ID" value="NZ_MDHN01000015.1"/>
</dbReference>
<dbReference type="AlphaFoldDB" id="A0A1E7ZCT6"/>
<dbReference type="GO" id="GO:0006753">
    <property type="term" value="P:nucleoside phosphate metabolic process"/>
    <property type="evidence" value="ECO:0007669"/>
    <property type="project" value="TreeGrafter"/>
</dbReference>
<evidence type="ECO:0000256" key="5">
    <source>
        <dbReference type="ARBA" id="ARBA00022801"/>
    </source>
</evidence>
<evidence type="ECO:0000256" key="7">
    <source>
        <dbReference type="ARBA" id="ARBA00032272"/>
    </source>
</evidence>
<accession>A0A1E7ZCT6</accession>
<dbReference type="OrthoDB" id="177518at2"/>
<evidence type="ECO:0000313" key="9">
    <source>
        <dbReference type="EMBL" id="OFC71264.1"/>
    </source>
</evidence>